<dbReference type="GO" id="GO:0055085">
    <property type="term" value="P:transmembrane transport"/>
    <property type="evidence" value="ECO:0007669"/>
    <property type="project" value="TreeGrafter"/>
</dbReference>
<dbReference type="SUPFAM" id="SSF56925">
    <property type="entry name" value="OMPA-like"/>
    <property type="match status" value="1"/>
</dbReference>
<reference evidence="2 3" key="1">
    <citation type="submission" date="2014-04" db="EMBL/GenBank/DDBJ databases">
        <title>Marinobacterium kochiensis sp. nov., isolated from sediment sample collected from Kochi backwaters in Kerala, India.</title>
        <authorList>
            <person name="Singh A."/>
            <person name="Pinnaka A.K."/>
        </authorList>
    </citation>
    <scope>NUCLEOTIDE SEQUENCE [LARGE SCALE GENOMIC DNA]</scope>
    <source>
        <strain evidence="2 3">AK27</strain>
    </source>
</reference>
<dbReference type="GO" id="GO:0019867">
    <property type="term" value="C:outer membrane"/>
    <property type="evidence" value="ECO:0007669"/>
    <property type="project" value="InterPro"/>
</dbReference>
<gene>
    <name evidence="2" type="ORF">ADIMK_0653</name>
</gene>
<organism evidence="2 3">
    <name type="scientific">Marinobacterium lacunae</name>
    <dbReference type="NCBI Taxonomy" id="1232683"/>
    <lineage>
        <taxon>Bacteria</taxon>
        <taxon>Pseudomonadati</taxon>
        <taxon>Pseudomonadota</taxon>
        <taxon>Gammaproteobacteria</taxon>
        <taxon>Oceanospirillales</taxon>
        <taxon>Oceanospirillaceae</taxon>
        <taxon>Marinobacterium</taxon>
    </lineage>
</organism>
<sequence length="197" mass="20846">MDKKLLSAVVGTALLAAASNAMAYEAGDMLLRVGAANVNPHASDNLGLDVEDDTQLGLTGVYMLSSNIGLELLAATPFKHDIVAGGTKVGETKQLPPTLSLQFYPMDAGSAFQPYVSAGLNYTTFFSEESILGDTKLDDSWGLAFGIGMDYAINENLLINAAAWKIDIDTEVSVDGTKVGTQKIDPTVVMLSLGYKF</sequence>
<dbReference type="AlphaFoldDB" id="A0A081G2E6"/>
<keyword evidence="3" id="KW-1185">Reference proteome</keyword>
<evidence type="ECO:0000256" key="1">
    <source>
        <dbReference type="SAM" id="SignalP"/>
    </source>
</evidence>
<protein>
    <submittedName>
        <fullName evidence="2">Outer membrane protein W</fullName>
    </submittedName>
</protein>
<evidence type="ECO:0000313" key="2">
    <source>
        <dbReference type="EMBL" id="KEA64951.1"/>
    </source>
</evidence>
<dbReference type="eggNOG" id="COG3047">
    <property type="taxonomic scope" value="Bacteria"/>
</dbReference>
<feature type="signal peptide" evidence="1">
    <location>
        <begin position="1"/>
        <end position="23"/>
    </location>
</feature>
<comment type="caution">
    <text evidence="2">The sequence shown here is derived from an EMBL/GenBank/DDBJ whole genome shotgun (WGS) entry which is preliminary data.</text>
</comment>
<dbReference type="InterPro" id="IPR005618">
    <property type="entry name" value="OMPW"/>
</dbReference>
<keyword evidence="1" id="KW-0732">Signal</keyword>
<dbReference type="Pfam" id="PF03922">
    <property type="entry name" value="OmpW"/>
    <property type="match status" value="1"/>
</dbReference>
<dbReference type="InterPro" id="IPR011250">
    <property type="entry name" value="OMP/PagP_B-barrel"/>
</dbReference>
<dbReference type="OrthoDB" id="9807574at2"/>
<name>A0A081G2E6_9GAMM</name>
<feature type="chain" id="PRO_5001757494" evidence="1">
    <location>
        <begin position="24"/>
        <end position="197"/>
    </location>
</feature>
<dbReference type="EMBL" id="JMQN01000013">
    <property type="protein sequence ID" value="KEA64951.1"/>
    <property type="molecule type" value="Genomic_DNA"/>
</dbReference>
<dbReference type="Gene3D" id="2.40.160.20">
    <property type="match status" value="1"/>
</dbReference>
<dbReference type="PATRIC" id="fig|1232683.4.peg.645"/>
<dbReference type="PANTHER" id="PTHR36920">
    <property type="match status" value="1"/>
</dbReference>
<dbReference type="Proteomes" id="UP000028252">
    <property type="component" value="Unassembled WGS sequence"/>
</dbReference>
<dbReference type="PANTHER" id="PTHR36920:SF1">
    <property type="entry name" value="OUTER MEMBRANE PROTEIN W"/>
    <property type="match status" value="1"/>
</dbReference>
<evidence type="ECO:0000313" key="3">
    <source>
        <dbReference type="Proteomes" id="UP000028252"/>
    </source>
</evidence>
<proteinExistence type="predicted"/>
<dbReference type="STRING" id="1232683.ADIMK_0653"/>
<accession>A0A081G2E6</accession>
<dbReference type="RefSeq" id="WP_036183578.1">
    <property type="nucleotide sequence ID" value="NZ_JMQN01000013.1"/>
</dbReference>